<dbReference type="Proteomes" id="UP000827544">
    <property type="component" value="Segment"/>
</dbReference>
<dbReference type="EMBL" id="OK499992">
    <property type="protein sequence ID" value="UGO50854.1"/>
    <property type="molecule type" value="Genomic_DNA"/>
</dbReference>
<proteinExistence type="predicted"/>
<name>A0AAE8YXI7_9CAUD</name>
<protein>
    <submittedName>
        <fullName evidence="1">Uncharacterized protein</fullName>
    </submittedName>
</protein>
<evidence type="ECO:0000313" key="2">
    <source>
        <dbReference type="Proteomes" id="UP000827544"/>
    </source>
</evidence>
<evidence type="ECO:0000313" key="1">
    <source>
        <dbReference type="EMBL" id="UGO50854.1"/>
    </source>
</evidence>
<gene>
    <name evidence="1" type="ORF">NATE_1</name>
</gene>
<sequence>MNIVKTLKNGVKVVENVVEDCLQTCQEILDVNPITSNFDAYCAYNERPENDFEHTYIVKIEREADYDRFLAKFSNEVKCGEREYDEQYRAVQQQYYDDIVTHQEYKEKAEELRANKRICECSKCQFTAPTITEWKTGRYSERGIKLNKAMRKAGFSQELLDFYSAQIKTEKEVCLTVTSASQYIAGMSYYCELETWDGFNGSSCQDPRHDDEEYCINLGGALHDNKLFIGMLHAELDDLEDFTDKMLARTLFRYIEIDGKPLLVALQYYGNNTTKSELGIALNQLNEVDIYSTDISNKYSHYSEIELHKEKANGTYEYEICDEVNVCTEIDEYIDIDCPMCEGSGDYEVYSHKIEKHMKIDCPMCGGDGTYETHVYHDIDEWVEVEDTKEIKPYVEGYTHNDYNIEIQINMKRLKEIREGFKNEVTA</sequence>
<dbReference type="Gene3D" id="6.20.20.10">
    <property type="match status" value="1"/>
</dbReference>
<keyword evidence="2" id="KW-1185">Reference proteome</keyword>
<reference evidence="1" key="1">
    <citation type="submission" date="2021-10" db="EMBL/GenBank/DDBJ databases">
        <authorList>
            <person name="Lavering E.D."/>
            <person name="James R."/>
            <person name="Fairholm J.D."/>
            <person name="Ogilvie B.H."/>
            <person name="Thurgood T.L."/>
            <person name="Robison R.A."/>
            <person name="Grose J.H."/>
        </authorList>
    </citation>
    <scope>NUCLEOTIDE SEQUENCE</scope>
</reference>
<accession>A0AAE8YXI7</accession>
<organism evidence="1 2">
    <name type="scientific">Bacillus phage vB_BanS_Nate</name>
    <dbReference type="NCBI Taxonomy" id="2894788"/>
    <lineage>
        <taxon>Viruses</taxon>
        <taxon>Duplodnaviria</taxon>
        <taxon>Heunggongvirae</taxon>
        <taxon>Uroviricota</taxon>
        <taxon>Caudoviricetes</taxon>
        <taxon>Joanripponvirinae</taxon>
        <taxon>Natevirus</taxon>
        <taxon>Natevirus nate</taxon>
    </lineage>
</organism>